<dbReference type="InterPro" id="IPR001362">
    <property type="entry name" value="Glyco_hydro_32"/>
</dbReference>
<dbReference type="Gene3D" id="2.115.10.20">
    <property type="entry name" value="Glycosyl hydrolase domain, family 43"/>
    <property type="match status" value="1"/>
</dbReference>
<keyword evidence="5" id="KW-0119">Carbohydrate metabolism</keyword>
<dbReference type="HOGENOM" id="CLU_001528_7_1_0"/>
<comment type="similarity">
    <text evidence="1 4">Belongs to the glycosyl hydrolase 32 family.</text>
</comment>
<evidence type="ECO:0000256" key="1">
    <source>
        <dbReference type="ARBA" id="ARBA00009902"/>
    </source>
</evidence>
<protein>
    <recommendedName>
        <fullName evidence="4">Sucrose-6-phosphate hydrolase</fullName>
        <ecNumber evidence="4">3.2.1.26</ecNumber>
    </recommendedName>
    <alternativeName>
        <fullName evidence="5">Invertase</fullName>
    </alternativeName>
</protein>
<reference evidence="8 9" key="1">
    <citation type="journal article" date="2010" name="Stand. Genomic Sci.">
        <title>Complete genome sequence of Ilyobacter polytropus type strain (CuHbu1).</title>
        <authorList>
            <person name="Sikorski J."/>
            <person name="Chertkov O."/>
            <person name="Lapidus A."/>
            <person name="Nolan M."/>
            <person name="Lucas S."/>
            <person name="Del Rio T.G."/>
            <person name="Tice H."/>
            <person name="Cheng J.F."/>
            <person name="Tapia R."/>
            <person name="Han C."/>
            <person name="Goodwin L."/>
            <person name="Pitluck S."/>
            <person name="Liolios K."/>
            <person name="Ivanova N."/>
            <person name="Mavromatis K."/>
            <person name="Mikhailova N."/>
            <person name="Pati A."/>
            <person name="Chen A."/>
            <person name="Palaniappan K."/>
            <person name="Land M."/>
            <person name="Hauser L."/>
            <person name="Chang Y.J."/>
            <person name="Jeffries C.D."/>
            <person name="Brambilla E."/>
            <person name="Yasawong M."/>
            <person name="Rohde M."/>
            <person name="Pukall R."/>
            <person name="Spring S."/>
            <person name="Goker M."/>
            <person name="Woyke T."/>
            <person name="Bristow J."/>
            <person name="Eisen J.A."/>
            <person name="Markowitz V."/>
            <person name="Hugenholtz P."/>
            <person name="Kyrpides N.C."/>
            <person name="Klenk H.P."/>
        </authorList>
    </citation>
    <scope>NUCLEOTIDE SEQUENCE [LARGE SCALE GENOMIC DNA]</scope>
    <source>
        <strain evidence="9">ATCC 51220 / DSM 2926 / LMG 16218 / CuHBu1</strain>
        <plasmid evidence="9">pILYOP01</plasmid>
    </source>
</reference>
<dbReference type="PANTHER" id="PTHR43101:SF1">
    <property type="entry name" value="BETA-FRUCTOSIDASE"/>
    <property type="match status" value="1"/>
</dbReference>
<dbReference type="GO" id="GO:0005737">
    <property type="term" value="C:cytoplasm"/>
    <property type="evidence" value="ECO:0007669"/>
    <property type="project" value="UniProtKB-SubCell"/>
</dbReference>
<dbReference type="EC" id="3.2.1.26" evidence="4"/>
<dbReference type="UniPathway" id="UPA00238"/>
<evidence type="ECO:0000256" key="5">
    <source>
        <dbReference type="RuleBase" id="RU365015"/>
    </source>
</evidence>
<name>E3HCX8_ILYPC</name>
<dbReference type="InterPro" id="IPR013320">
    <property type="entry name" value="ConA-like_dom_sf"/>
</dbReference>
<dbReference type="Proteomes" id="UP000006875">
    <property type="component" value="Plasmid pILYOP01"/>
</dbReference>
<keyword evidence="9" id="KW-1185">Reference proteome</keyword>
<keyword evidence="2 4" id="KW-0378">Hydrolase</keyword>
<keyword evidence="3 4" id="KW-0326">Glycosidase</keyword>
<dbReference type="OrthoDB" id="9759709at2"/>
<dbReference type="CAZy" id="GH32">
    <property type="family name" value="Glycoside Hydrolase Family 32"/>
</dbReference>
<organism evidence="8 9">
    <name type="scientific">Ilyobacter polytropus (strain ATCC 51220 / DSM 2926 / LMG 16218 / CuHBu1)</name>
    <dbReference type="NCBI Taxonomy" id="572544"/>
    <lineage>
        <taxon>Bacteria</taxon>
        <taxon>Fusobacteriati</taxon>
        <taxon>Fusobacteriota</taxon>
        <taxon>Fusobacteriia</taxon>
        <taxon>Fusobacteriales</taxon>
        <taxon>Fusobacteriaceae</taxon>
        <taxon>Ilyobacter</taxon>
    </lineage>
</organism>
<dbReference type="PANTHER" id="PTHR43101">
    <property type="entry name" value="BETA-FRUCTOSIDASE"/>
    <property type="match status" value="1"/>
</dbReference>
<dbReference type="SUPFAM" id="SSF49899">
    <property type="entry name" value="Concanavalin A-like lectins/glucanases"/>
    <property type="match status" value="1"/>
</dbReference>
<comment type="function">
    <text evidence="5">Enables the bacterium to metabolize sucrose as a sole carbon source.</text>
</comment>
<dbReference type="Gene3D" id="2.60.120.560">
    <property type="entry name" value="Exo-inulinase, domain 1"/>
    <property type="match status" value="1"/>
</dbReference>
<evidence type="ECO:0000256" key="3">
    <source>
        <dbReference type="ARBA" id="ARBA00023295"/>
    </source>
</evidence>
<dbReference type="KEGG" id="ipo:Ilyop_2273"/>
<dbReference type="Pfam" id="PF08244">
    <property type="entry name" value="Glyco_hydro_32C"/>
    <property type="match status" value="1"/>
</dbReference>
<geneLocation type="plasmid" evidence="8 9">
    <name>pILYOP01</name>
</geneLocation>
<dbReference type="InterPro" id="IPR006232">
    <property type="entry name" value="Suc6P_hydrolase"/>
</dbReference>
<dbReference type="EMBL" id="CP002282">
    <property type="protein sequence ID" value="ADO84034.1"/>
    <property type="molecule type" value="Genomic_DNA"/>
</dbReference>
<dbReference type="GO" id="GO:0004564">
    <property type="term" value="F:beta-fructofuranosidase activity"/>
    <property type="evidence" value="ECO:0007669"/>
    <property type="project" value="UniProtKB-EC"/>
</dbReference>
<dbReference type="CDD" id="cd18623">
    <property type="entry name" value="GH32_ScrB-like"/>
    <property type="match status" value="1"/>
</dbReference>
<evidence type="ECO:0000256" key="4">
    <source>
        <dbReference type="RuleBase" id="RU362110"/>
    </source>
</evidence>
<proteinExistence type="inferred from homology"/>
<dbReference type="RefSeq" id="WP_013388693.1">
    <property type="nucleotide sequence ID" value="NC_014633.1"/>
</dbReference>
<evidence type="ECO:0000313" key="8">
    <source>
        <dbReference type="EMBL" id="ADO84034.1"/>
    </source>
</evidence>
<dbReference type="InterPro" id="IPR013148">
    <property type="entry name" value="Glyco_hydro_32_N"/>
</dbReference>
<evidence type="ECO:0000313" key="9">
    <source>
        <dbReference type="Proteomes" id="UP000006875"/>
    </source>
</evidence>
<comment type="subcellular location">
    <subcellularLocation>
        <location evidence="5">Cytoplasm</location>
    </subcellularLocation>
</comment>
<dbReference type="SMART" id="SM00640">
    <property type="entry name" value="Glyco_32"/>
    <property type="match status" value="1"/>
</dbReference>
<dbReference type="InterPro" id="IPR051214">
    <property type="entry name" value="GH32_Enzymes"/>
</dbReference>
<dbReference type="NCBIfam" id="TIGR01322">
    <property type="entry name" value="scrB_fam"/>
    <property type="match status" value="1"/>
</dbReference>
<keyword evidence="8" id="KW-0614">Plasmid</keyword>
<dbReference type="SUPFAM" id="SSF75005">
    <property type="entry name" value="Arabinanase/levansucrase/invertase"/>
    <property type="match status" value="1"/>
</dbReference>
<feature type="domain" description="Glycosyl hydrolase family 32 C-terminal" evidence="7">
    <location>
        <begin position="331"/>
        <end position="471"/>
    </location>
</feature>
<gene>
    <name evidence="8" type="ordered locus">Ilyop_2273</name>
</gene>
<dbReference type="Pfam" id="PF00251">
    <property type="entry name" value="Glyco_hydro_32N"/>
    <property type="match status" value="1"/>
</dbReference>
<feature type="domain" description="Glycosyl hydrolase family 32 N-terminal" evidence="6">
    <location>
        <begin position="29"/>
        <end position="328"/>
    </location>
</feature>
<dbReference type="InterPro" id="IPR013189">
    <property type="entry name" value="Glyco_hydro_32_C"/>
</dbReference>
<comment type="catalytic activity">
    <reaction evidence="4">
        <text>Hydrolysis of terminal non-reducing beta-D-fructofuranoside residues in beta-D-fructofuranosides.</text>
        <dbReference type="EC" id="3.2.1.26"/>
    </reaction>
</comment>
<evidence type="ECO:0000259" key="7">
    <source>
        <dbReference type="Pfam" id="PF08244"/>
    </source>
</evidence>
<evidence type="ECO:0000256" key="2">
    <source>
        <dbReference type="ARBA" id="ARBA00022801"/>
    </source>
</evidence>
<evidence type="ECO:0000259" key="6">
    <source>
        <dbReference type="Pfam" id="PF00251"/>
    </source>
</evidence>
<comment type="pathway">
    <text evidence="5">Glycan biosynthesis; sucrose metabolism.</text>
</comment>
<dbReference type="AlphaFoldDB" id="E3HCX8"/>
<dbReference type="InterPro" id="IPR023296">
    <property type="entry name" value="Glyco_hydro_beta-prop_sf"/>
</dbReference>
<keyword evidence="5" id="KW-0963">Cytoplasm</keyword>
<accession>E3HCX8</accession>
<dbReference type="GO" id="GO:0005985">
    <property type="term" value="P:sucrose metabolic process"/>
    <property type="evidence" value="ECO:0007669"/>
    <property type="project" value="UniProtKB-UniPathway"/>
</dbReference>
<sequence length="477" mass="55150">MFSLIKKAMDEVENKKNMVEKDYHRLSYHLMAPSGLINDPNGFSYYDGKYHLFYQWNPFECNHSTKFWGHFTSKDLVSWENLLPVLAPEDWYDKNGCYSGSAIEKDGQLILFYTGNVKDDYGNRESYQCLAISDNGEDFEKLGPVIVNQPEGYTRHFRDPKVWKEGEVYYAVIGAQRDNLTGAAALYSSGDMKNWNFLGEIKTNLENFGYMWECPDYFKIKGEGVFIFSPQGIPPEGDRYNNIYQSGYVLGNLDLEKATLNHGVFHELDRGFDFYAPQTMIDEKGRRIMVAWGGLPEVTYPTEDKGWVHCLTMPRELEIIDGKLVQRPVEEMKKLRRDFVQIEERISGKKTYPGIEGDSFEMICRMKSIEAGEFGINLRVGKNEKTTLKYNRLEKKVTLDRSNSGEIFAEEYGTTRKCPIDSSEITFHIFMDKSMIEVFINNGREVFTARIFPDEKSQGIEFISDSEAEISIKKWNI</sequence>